<dbReference type="Pfam" id="PF10881">
    <property type="entry name" value="DUF2726"/>
    <property type="match status" value="1"/>
</dbReference>
<evidence type="ECO:0000313" key="3">
    <source>
        <dbReference type="Proteomes" id="UP000287823"/>
    </source>
</evidence>
<dbReference type="Proteomes" id="UP000287823">
    <property type="component" value="Unassembled WGS sequence"/>
</dbReference>
<dbReference type="AlphaFoldDB" id="A0A432WC45"/>
<gene>
    <name evidence="2" type="ORF">CWE14_14365</name>
</gene>
<accession>A0A432WC45</accession>
<reference evidence="2 3" key="1">
    <citation type="journal article" date="2011" name="Front. Microbiol.">
        <title>Genomic signatures of strain selection and enhancement in Bacillus atrophaeus var. globigii, a historical biowarfare simulant.</title>
        <authorList>
            <person name="Gibbons H.S."/>
            <person name="Broomall S.M."/>
            <person name="McNew L.A."/>
            <person name="Daligault H."/>
            <person name="Chapman C."/>
            <person name="Bruce D."/>
            <person name="Karavis M."/>
            <person name="Krepps M."/>
            <person name="McGregor P.A."/>
            <person name="Hong C."/>
            <person name="Park K.H."/>
            <person name="Akmal A."/>
            <person name="Feldman A."/>
            <person name="Lin J.S."/>
            <person name="Chang W.E."/>
            <person name="Higgs B.W."/>
            <person name="Demirev P."/>
            <person name="Lindquist J."/>
            <person name="Liem A."/>
            <person name="Fochler E."/>
            <person name="Read T.D."/>
            <person name="Tapia R."/>
            <person name="Johnson S."/>
            <person name="Bishop-Lilly K.A."/>
            <person name="Detter C."/>
            <person name="Han C."/>
            <person name="Sozhamannan S."/>
            <person name="Rosenzweig C.N."/>
            <person name="Skowronski E.W."/>
        </authorList>
    </citation>
    <scope>NUCLEOTIDE SEQUENCE [LARGE SCALE GENOMIC DNA]</scope>
    <source>
        <strain evidence="2 3">Y4G10-17</strain>
    </source>
</reference>
<dbReference type="InterPro" id="IPR024402">
    <property type="entry name" value="DUF2726"/>
</dbReference>
<name>A0A432WC45_9GAMM</name>
<keyword evidence="3" id="KW-1185">Reference proteome</keyword>
<comment type="caution">
    <text evidence="2">The sequence shown here is derived from an EMBL/GenBank/DDBJ whole genome shotgun (WGS) entry which is preliminary data.</text>
</comment>
<feature type="domain" description="DUF2726" evidence="1">
    <location>
        <begin position="36"/>
        <end position="158"/>
    </location>
</feature>
<dbReference type="EMBL" id="PIPO01000007">
    <property type="protein sequence ID" value="RUO29637.1"/>
    <property type="molecule type" value="Genomic_DNA"/>
</dbReference>
<evidence type="ECO:0000259" key="1">
    <source>
        <dbReference type="Pfam" id="PF10881"/>
    </source>
</evidence>
<evidence type="ECO:0000313" key="2">
    <source>
        <dbReference type="EMBL" id="RUO29637.1"/>
    </source>
</evidence>
<sequence>MEFVLIGFIAVLVLVAVLASRLTERYSPYPYQKRQETFFSATEEQFLSLLERGLGDQYRVFTKVRLGDVVSVRDKGLSRAAKREAHGKVANRMLDYVLCDRLNGMRVVAVIELEAAESNQHQAKRNWFLKNSLTAAGVPFLRFKAKSGYRADELGRFILSKLNQSDFVRAARPKMRGADGHSAPMAA</sequence>
<proteinExistence type="predicted"/>
<protein>
    <recommendedName>
        <fullName evidence="1">DUF2726 domain-containing protein</fullName>
    </recommendedName>
</protein>
<dbReference type="RefSeq" id="WP_126789073.1">
    <property type="nucleotide sequence ID" value="NZ_PIPO01000007.1"/>
</dbReference>
<organism evidence="2 3">
    <name type="scientific">Aliidiomarina soli</name>
    <dbReference type="NCBI Taxonomy" id="1928574"/>
    <lineage>
        <taxon>Bacteria</taxon>
        <taxon>Pseudomonadati</taxon>
        <taxon>Pseudomonadota</taxon>
        <taxon>Gammaproteobacteria</taxon>
        <taxon>Alteromonadales</taxon>
        <taxon>Idiomarinaceae</taxon>
        <taxon>Aliidiomarina</taxon>
    </lineage>
</organism>